<dbReference type="Pfam" id="PF19845">
    <property type="entry name" value="DUF6320"/>
    <property type="match status" value="1"/>
</dbReference>
<name>A0A3S4V4V5_9ACTN</name>
<evidence type="ECO:0000313" key="1">
    <source>
        <dbReference type="EMBL" id="VEI01899.1"/>
    </source>
</evidence>
<dbReference type="InterPro" id="IPR046283">
    <property type="entry name" value="DUF6320"/>
</dbReference>
<sequence length="220" mass="24226">MKRCRACRVSIEGDWEVCPLCRGPVEGEATASPLPRVPLVFSRRRVLRVLFVCSLVVILGSFAIQLLFHRGTSGIGVLRSIWLGVVAGWLVVLMAVRKRRNAAKGTVYLVLVVGGVSAYWDYLTGWHGWSLSYVVPIVCASSIAAVLIAVRVMRMEVGDHIVYSGLIGLLGLVPILFLVFGWAPNPIASWVCVAISAVGLMRMLAWFPEARRELAKRLRL</sequence>
<protein>
    <submittedName>
        <fullName evidence="1">Uncharacterized protein</fullName>
    </submittedName>
</protein>
<dbReference type="RefSeq" id="WP_028703659.1">
    <property type="nucleotide sequence ID" value="NZ_CP025571.1"/>
</dbReference>
<dbReference type="GeneID" id="82883767"/>
<dbReference type="OrthoDB" id="2164897at2"/>
<proteinExistence type="predicted"/>
<dbReference type="AlphaFoldDB" id="A0A3S4V4V5"/>
<dbReference type="EMBL" id="LR134473">
    <property type="protein sequence ID" value="VEI01899.1"/>
    <property type="molecule type" value="Genomic_DNA"/>
</dbReference>
<evidence type="ECO:0000313" key="2">
    <source>
        <dbReference type="Proteomes" id="UP000277858"/>
    </source>
</evidence>
<organism evidence="1 2">
    <name type="scientific">Acidipropionibacterium jensenii</name>
    <dbReference type="NCBI Taxonomy" id="1749"/>
    <lineage>
        <taxon>Bacteria</taxon>
        <taxon>Bacillati</taxon>
        <taxon>Actinomycetota</taxon>
        <taxon>Actinomycetes</taxon>
        <taxon>Propionibacteriales</taxon>
        <taxon>Propionibacteriaceae</taxon>
        <taxon>Acidipropionibacterium</taxon>
    </lineage>
</organism>
<gene>
    <name evidence="1" type="ORF">NCTC13652_00050</name>
</gene>
<accession>A0A3S4V4V5</accession>
<dbReference type="STRING" id="1122997.GCA_000425285_02331"/>
<dbReference type="Proteomes" id="UP000277858">
    <property type="component" value="Chromosome"/>
</dbReference>
<reference evidence="1 2" key="1">
    <citation type="submission" date="2018-12" db="EMBL/GenBank/DDBJ databases">
        <authorList>
            <consortium name="Pathogen Informatics"/>
        </authorList>
    </citation>
    <scope>NUCLEOTIDE SEQUENCE [LARGE SCALE GENOMIC DNA]</scope>
    <source>
        <strain evidence="1 2">NCTC13652</strain>
    </source>
</reference>
<keyword evidence="2" id="KW-1185">Reference proteome</keyword>